<dbReference type="InterPro" id="IPR011701">
    <property type="entry name" value="MFS"/>
</dbReference>
<keyword evidence="3" id="KW-1003">Cell membrane</keyword>
<gene>
    <name evidence="10" type="ORF">ACFPZN_38810</name>
</gene>
<keyword evidence="6 8" id="KW-0472">Membrane</keyword>
<evidence type="ECO:0000256" key="1">
    <source>
        <dbReference type="ARBA" id="ARBA00004651"/>
    </source>
</evidence>
<reference evidence="11" key="1">
    <citation type="journal article" date="2019" name="Int. J. Syst. Evol. Microbiol.">
        <title>The Global Catalogue of Microorganisms (GCM) 10K type strain sequencing project: providing services to taxonomists for standard genome sequencing and annotation.</title>
        <authorList>
            <consortium name="The Broad Institute Genomics Platform"/>
            <consortium name="The Broad Institute Genome Sequencing Center for Infectious Disease"/>
            <person name="Wu L."/>
            <person name="Ma J."/>
        </authorList>
    </citation>
    <scope>NUCLEOTIDE SEQUENCE [LARGE SCALE GENOMIC DNA]</scope>
    <source>
        <strain evidence="11">KCTC 42087</strain>
    </source>
</reference>
<feature type="transmembrane region" description="Helical" evidence="8">
    <location>
        <begin position="56"/>
        <end position="77"/>
    </location>
</feature>
<dbReference type="PROSITE" id="PS50850">
    <property type="entry name" value="MFS"/>
    <property type="match status" value="1"/>
</dbReference>
<sequence length="517" mass="53207">MSASMLPHDASPARLRAWLGLAVLALPTLLLAVDLTVLHLAVPQLSADLRPSGVQLLWIVDIYGFMIAGFLVTMGALGDRLGRRRLLMLGAAGFGAASLLAAYSASAEALIAARGLMGMAGATLMPSTLALISDMFRVPRQRGLAIGVWAAVFSVGVAAGPVLGGVLLEHLWWGSVFVAGVPVLALLLVTAPMLLPEVRHPRPGRIDLLSVVLTPATTLPVIYGVKELSVRGPALVPLAFIAVGAAVCVLFVRRQRRLAEPLLDLRLFTDRTLGSSLVMLLVSAATVGGIYLFVAQYLQLVRQMSPLEAGLWLLPSAGALLIASTLAPLAARRVRPGYVVGAALVVSAAGFVLLTQVDARSGTLLTVLGFTLAYAGGSPATALGTDMVVGSAPPSKAGAASALSETGTELGVAMGVAALGSVGTAVYRDGLPKAAPGETLTETTALAQQLPPEPAARLLETARDAFTTGMNTAALCCAVLLTALAVAAVALLRHLPPTSNADPQQEPATSERRKPQG</sequence>
<proteinExistence type="predicted"/>
<keyword evidence="2" id="KW-0813">Transport</keyword>
<comment type="caution">
    <text evidence="10">The sequence shown here is derived from an EMBL/GenBank/DDBJ whole genome shotgun (WGS) entry which is preliminary data.</text>
</comment>
<dbReference type="RefSeq" id="WP_378287533.1">
    <property type="nucleotide sequence ID" value="NZ_JBHSON010000072.1"/>
</dbReference>
<feature type="transmembrane region" description="Helical" evidence="8">
    <location>
        <begin position="111"/>
        <end position="132"/>
    </location>
</feature>
<feature type="transmembrane region" description="Helical" evidence="8">
    <location>
        <begin position="144"/>
        <end position="166"/>
    </location>
</feature>
<feature type="transmembrane region" description="Helical" evidence="8">
    <location>
        <begin position="338"/>
        <end position="357"/>
    </location>
</feature>
<keyword evidence="11" id="KW-1185">Reference proteome</keyword>
<evidence type="ECO:0000256" key="6">
    <source>
        <dbReference type="ARBA" id="ARBA00023136"/>
    </source>
</evidence>
<feature type="transmembrane region" description="Helical" evidence="8">
    <location>
        <begin position="86"/>
        <end position="105"/>
    </location>
</feature>
<dbReference type="Pfam" id="PF07690">
    <property type="entry name" value="MFS_1"/>
    <property type="match status" value="1"/>
</dbReference>
<evidence type="ECO:0000256" key="4">
    <source>
        <dbReference type="ARBA" id="ARBA00022692"/>
    </source>
</evidence>
<dbReference type="InterPro" id="IPR036259">
    <property type="entry name" value="MFS_trans_sf"/>
</dbReference>
<keyword evidence="4 8" id="KW-0812">Transmembrane</keyword>
<evidence type="ECO:0000256" key="7">
    <source>
        <dbReference type="SAM" id="MobiDB-lite"/>
    </source>
</evidence>
<protein>
    <submittedName>
        <fullName evidence="10">MFS transporter</fullName>
    </submittedName>
</protein>
<keyword evidence="5 8" id="KW-1133">Transmembrane helix</keyword>
<feature type="transmembrane region" description="Helical" evidence="8">
    <location>
        <begin position="310"/>
        <end position="331"/>
    </location>
</feature>
<evidence type="ECO:0000256" key="8">
    <source>
        <dbReference type="SAM" id="Phobius"/>
    </source>
</evidence>
<feature type="transmembrane region" description="Helical" evidence="8">
    <location>
        <begin position="235"/>
        <end position="252"/>
    </location>
</feature>
<feature type="compositionally biased region" description="Polar residues" evidence="7">
    <location>
        <begin position="497"/>
        <end position="508"/>
    </location>
</feature>
<dbReference type="InterPro" id="IPR020846">
    <property type="entry name" value="MFS_dom"/>
</dbReference>
<feature type="transmembrane region" description="Helical" evidence="8">
    <location>
        <begin position="273"/>
        <end position="298"/>
    </location>
</feature>
<dbReference type="Proteomes" id="UP001596074">
    <property type="component" value="Unassembled WGS sequence"/>
</dbReference>
<evidence type="ECO:0000256" key="3">
    <source>
        <dbReference type="ARBA" id="ARBA00022475"/>
    </source>
</evidence>
<dbReference type="PANTHER" id="PTHR42718:SF47">
    <property type="entry name" value="METHYL VIOLOGEN RESISTANCE PROTEIN SMVA"/>
    <property type="match status" value="1"/>
</dbReference>
<evidence type="ECO:0000313" key="10">
    <source>
        <dbReference type="EMBL" id="MFC5751603.1"/>
    </source>
</evidence>
<accession>A0ABW1AA97</accession>
<organism evidence="10 11">
    <name type="scientific">Actinomadura rugatobispora</name>
    <dbReference type="NCBI Taxonomy" id="1994"/>
    <lineage>
        <taxon>Bacteria</taxon>
        <taxon>Bacillati</taxon>
        <taxon>Actinomycetota</taxon>
        <taxon>Actinomycetes</taxon>
        <taxon>Streptosporangiales</taxon>
        <taxon>Thermomonosporaceae</taxon>
        <taxon>Actinomadura</taxon>
    </lineage>
</organism>
<dbReference type="SUPFAM" id="SSF103473">
    <property type="entry name" value="MFS general substrate transporter"/>
    <property type="match status" value="1"/>
</dbReference>
<feature type="transmembrane region" description="Helical" evidence="8">
    <location>
        <begin position="472"/>
        <end position="492"/>
    </location>
</feature>
<evidence type="ECO:0000256" key="5">
    <source>
        <dbReference type="ARBA" id="ARBA00022989"/>
    </source>
</evidence>
<dbReference type="Gene3D" id="1.20.1250.20">
    <property type="entry name" value="MFS general substrate transporter like domains"/>
    <property type="match status" value="1"/>
</dbReference>
<feature type="region of interest" description="Disordered" evidence="7">
    <location>
        <begin position="496"/>
        <end position="517"/>
    </location>
</feature>
<feature type="transmembrane region" description="Helical" evidence="8">
    <location>
        <begin position="206"/>
        <end position="223"/>
    </location>
</feature>
<evidence type="ECO:0000313" key="11">
    <source>
        <dbReference type="Proteomes" id="UP001596074"/>
    </source>
</evidence>
<evidence type="ECO:0000256" key="2">
    <source>
        <dbReference type="ARBA" id="ARBA00022448"/>
    </source>
</evidence>
<dbReference type="PANTHER" id="PTHR42718">
    <property type="entry name" value="MAJOR FACILITATOR SUPERFAMILY MULTIDRUG TRANSPORTER MFSC"/>
    <property type="match status" value="1"/>
</dbReference>
<feature type="transmembrane region" description="Helical" evidence="8">
    <location>
        <begin position="172"/>
        <end position="194"/>
    </location>
</feature>
<evidence type="ECO:0000259" key="9">
    <source>
        <dbReference type="PROSITE" id="PS50850"/>
    </source>
</evidence>
<comment type="subcellular location">
    <subcellularLocation>
        <location evidence="1">Cell membrane</location>
        <topology evidence="1">Multi-pass membrane protein</topology>
    </subcellularLocation>
</comment>
<dbReference type="CDD" id="cd17321">
    <property type="entry name" value="MFS_MMR_MDR_like"/>
    <property type="match status" value="1"/>
</dbReference>
<name>A0ABW1AA97_9ACTN</name>
<dbReference type="EMBL" id="JBHSON010000072">
    <property type="protein sequence ID" value="MFC5751603.1"/>
    <property type="molecule type" value="Genomic_DNA"/>
</dbReference>
<feature type="domain" description="Major facilitator superfamily (MFS) profile" evidence="9">
    <location>
        <begin position="20"/>
        <end position="500"/>
    </location>
</feature>
<dbReference type="Gene3D" id="1.20.1720.10">
    <property type="entry name" value="Multidrug resistance protein D"/>
    <property type="match status" value="1"/>
</dbReference>